<dbReference type="EMBL" id="JACEIK010006146">
    <property type="protein sequence ID" value="MCE2055146.1"/>
    <property type="molecule type" value="Genomic_DNA"/>
</dbReference>
<gene>
    <name evidence="2" type="ORF">HAX54_042062</name>
</gene>
<evidence type="ECO:0000313" key="3">
    <source>
        <dbReference type="Proteomes" id="UP000823775"/>
    </source>
</evidence>
<proteinExistence type="predicted"/>
<evidence type="ECO:0000256" key="1">
    <source>
        <dbReference type="SAM" id="MobiDB-lite"/>
    </source>
</evidence>
<reference evidence="2 3" key="1">
    <citation type="journal article" date="2021" name="BMC Genomics">
        <title>Datura genome reveals duplications of psychoactive alkaloid biosynthetic genes and high mutation rate following tissue culture.</title>
        <authorList>
            <person name="Rajewski A."/>
            <person name="Carter-House D."/>
            <person name="Stajich J."/>
            <person name="Litt A."/>
        </authorList>
    </citation>
    <scope>NUCLEOTIDE SEQUENCE [LARGE SCALE GENOMIC DNA]</scope>
    <source>
        <strain evidence="2">AR-01</strain>
    </source>
</reference>
<protein>
    <submittedName>
        <fullName evidence="2">Uncharacterized protein</fullName>
    </submittedName>
</protein>
<accession>A0ABS8W181</accession>
<feature type="compositionally biased region" description="Acidic residues" evidence="1">
    <location>
        <begin position="49"/>
        <end position="58"/>
    </location>
</feature>
<name>A0ABS8W181_DATST</name>
<organism evidence="2 3">
    <name type="scientific">Datura stramonium</name>
    <name type="common">Jimsonweed</name>
    <name type="synonym">Common thornapple</name>
    <dbReference type="NCBI Taxonomy" id="4076"/>
    <lineage>
        <taxon>Eukaryota</taxon>
        <taxon>Viridiplantae</taxon>
        <taxon>Streptophyta</taxon>
        <taxon>Embryophyta</taxon>
        <taxon>Tracheophyta</taxon>
        <taxon>Spermatophyta</taxon>
        <taxon>Magnoliopsida</taxon>
        <taxon>eudicotyledons</taxon>
        <taxon>Gunneridae</taxon>
        <taxon>Pentapetalae</taxon>
        <taxon>asterids</taxon>
        <taxon>lamiids</taxon>
        <taxon>Solanales</taxon>
        <taxon>Solanaceae</taxon>
        <taxon>Solanoideae</taxon>
        <taxon>Datureae</taxon>
        <taxon>Datura</taxon>
    </lineage>
</organism>
<sequence length="72" mass="7531">MGTRVPVQHYDMRSAADSYIETSLHDLNAEGIGGGGPGGDDVDRGGGDVTEDSMDNGEESTAVEHLFTYAAK</sequence>
<feature type="region of interest" description="Disordered" evidence="1">
    <location>
        <begin position="27"/>
        <end position="72"/>
    </location>
</feature>
<dbReference type="Proteomes" id="UP000823775">
    <property type="component" value="Unassembled WGS sequence"/>
</dbReference>
<evidence type="ECO:0000313" key="2">
    <source>
        <dbReference type="EMBL" id="MCE2055146.1"/>
    </source>
</evidence>
<keyword evidence="3" id="KW-1185">Reference proteome</keyword>
<comment type="caution">
    <text evidence="2">The sequence shown here is derived from an EMBL/GenBank/DDBJ whole genome shotgun (WGS) entry which is preliminary data.</text>
</comment>